<feature type="region of interest" description="Disordered" evidence="1">
    <location>
        <begin position="1"/>
        <end position="35"/>
    </location>
</feature>
<evidence type="ECO:0000313" key="2">
    <source>
        <dbReference type="EMBL" id="KAA6368078.1"/>
    </source>
</evidence>
<name>A0A5J4UC45_9EUKA</name>
<protein>
    <submittedName>
        <fullName evidence="2">Uncharacterized protein</fullName>
    </submittedName>
</protein>
<evidence type="ECO:0000256" key="1">
    <source>
        <dbReference type="SAM" id="MobiDB-lite"/>
    </source>
</evidence>
<feature type="region of interest" description="Disordered" evidence="1">
    <location>
        <begin position="51"/>
        <end position="164"/>
    </location>
</feature>
<feature type="compositionally biased region" description="Basic and acidic residues" evidence="1">
    <location>
        <begin position="102"/>
        <end position="143"/>
    </location>
</feature>
<dbReference type="EMBL" id="SNRW01017703">
    <property type="protein sequence ID" value="KAA6368078.1"/>
    <property type="molecule type" value="Genomic_DNA"/>
</dbReference>
<feature type="compositionally biased region" description="Acidic residues" evidence="1">
    <location>
        <begin position="57"/>
        <end position="101"/>
    </location>
</feature>
<feature type="non-terminal residue" evidence="2">
    <location>
        <position position="1"/>
    </location>
</feature>
<reference evidence="2 3" key="1">
    <citation type="submission" date="2019-03" db="EMBL/GenBank/DDBJ databases">
        <title>Single cell metagenomics reveals metabolic interactions within the superorganism composed of flagellate Streblomastix strix and complex community of Bacteroidetes bacteria on its surface.</title>
        <authorList>
            <person name="Treitli S.C."/>
            <person name="Kolisko M."/>
            <person name="Husnik F."/>
            <person name="Keeling P."/>
            <person name="Hampl V."/>
        </authorList>
    </citation>
    <scope>NUCLEOTIDE SEQUENCE [LARGE SCALE GENOMIC DNA]</scope>
    <source>
        <strain evidence="2">ST1C</strain>
    </source>
</reference>
<sequence length="164" mass="18935">KQNQKEGAGIDGKIDSDRKITGKLKSKNKKSKLSSFGKEVDQLIKKKLIDDSYGELIDNEEEEDDDEQKDGFDEDEEEDEDAEGFDNYDEDEIEDQDDDNYLIEKDDVIRKEKEKGKDVKIDGKTNEKRDNGIQKDAQKKEIQIIKPSKRSHPNPVVQQKMKTV</sequence>
<feature type="compositionally biased region" description="Basic residues" evidence="1">
    <location>
        <begin position="21"/>
        <end position="32"/>
    </location>
</feature>
<dbReference type="AlphaFoldDB" id="A0A5J4UC45"/>
<gene>
    <name evidence="2" type="ORF">EZS28_036396</name>
</gene>
<organism evidence="2 3">
    <name type="scientific">Streblomastix strix</name>
    <dbReference type="NCBI Taxonomy" id="222440"/>
    <lineage>
        <taxon>Eukaryota</taxon>
        <taxon>Metamonada</taxon>
        <taxon>Preaxostyla</taxon>
        <taxon>Oxymonadida</taxon>
        <taxon>Streblomastigidae</taxon>
        <taxon>Streblomastix</taxon>
    </lineage>
</organism>
<dbReference type="Proteomes" id="UP000324800">
    <property type="component" value="Unassembled WGS sequence"/>
</dbReference>
<comment type="caution">
    <text evidence="2">The sequence shown here is derived from an EMBL/GenBank/DDBJ whole genome shotgun (WGS) entry which is preliminary data.</text>
</comment>
<evidence type="ECO:0000313" key="3">
    <source>
        <dbReference type="Proteomes" id="UP000324800"/>
    </source>
</evidence>
<proteinExistence type="predicted"/>
<accession>A0A5J4UC45</accession>